<dbReference type="InterPro" id="IPR042080">
    <property type="entry name" value="RNA_2'-PTrans_N"/>
</dbReference>
<dbReference type="PANTHER" id="PTHR16453:SF9">
    <property type="entry name" value="GATOR COMPLEX PROTEIN MIOS"/>
    <property type="match status" value="1"/>
</dbReference>
<dbReference type="Gene3D" id="2.60.130.10">
    <property type="entry name" value="Aromatic compound dioxygenase"/>
    <property type="match status" value="1"/>
</dbReference>
<evidence type="ECO:0000259" key="13">
    <source>
        <dbReference type="Pfam" id="PF17034"/>
    </source>
</evidence>
<comment type="cofactor">
    <cofactor evidence="1">
        <name>Fe(3+)</name>
        <dbReference type="ChEBI" id="CHEBI:29034"/>
    </cofactor>
</comment>
<dbReference type="GO" id="GO:0008199">
    <property type="term" value="F:ferric iron binding"/>
    <property type="evidence" value="ECO:0007669"/>
    <property type="project" value="InterPro"/>
</dbReference>
<feature type="region of interest" description="Disordered" evidence="10">
    <location>
        <begin position="1038"/>
        <end position="1067"/>
    </location>
</feature>
<sequence>METAIRWSPSSTTAEQRFLSVDVVGKAFRLCKVTSFDGQNLEHEVLAAHTKVPAFRAFDWSPADESLVAVGQSSGDATILRLNSESQESFSFPIRHQRYCNAVAFSTHGLLAAGLDRVRNDFCLNVWDVNQRLAMRGGKGVVEPLRKLASSEPITSVKFFRDQPDTLVAGVKGQFVRIYDLREGPGNPSLQFPTRCVHALAIDWLDENYIASCLTSNDPTICIWDRRVGSRYTTPGVGPANTLETGQPGPALEFKNVIAPKSTIWSLRFSRTKRGCLGVLANTGHFKTYDVVKEYLSEEYRSSVDVTLGQGSSKNYPEQIYTKYVRDVSSPFNHPSRGYPESERIVSFDFLNMSPSNEPTALTLSGNGQVNIITTKPPSPPVRLSSQGLLIRGTSEDDADFRTISPLPSQGLRVSEVIEDLRERILPSHDIQEVSRENHPTKPLSSREARERALSLGASGNLVTAEEALTLLTINRLRCKEGYLFDAARNRRILADDPRLQGFWGWIERARNDSSNDSMIANGLDLNYVGVYDIWNNDLGETLDTRHLEPDARLDISKVIVNLVREQLNLPETRGCETDYPEHRRLCLRLCGAAQTHRELEELVKMLSADSQHTKAAALAVFQDEAKLAYLALRSHHPTQAHKLLAMAIAGAAKGDTDPDWEDTCAEIAKELTDPYARAILALVSKGDWNSVIQETTLPLKYRIEVAVRWLPDDELTEYINAMTTEAILQGDIEGIVLTGLGPSAMDLFQSYIRKFNDVQTPVLAMSHSVPRFINNNPNRARFEAWRETYRWQINSWKLQLERARFDVGSRKFAVTWDGRKLIEPPRQQVSLTCNYCTRPLTQHDASSQLSPSTTGEVVHPTPGNPLGTSAMSGMVCPRCGRHMPRCGVCTFWLGSPDPMSKACLAADAGQQAGKPTQAEMMRRFIVFCINCNHGFHAHHAQEWFMKHRIMGQQRRGKPSGGRDVTVSKALSLLLRHAAEKEGLKLDAQGYANVADVLAWRKLKSLKVTFPEIVAAVATSDKKRFALLHIPSAEAQAQQSTSAEASTDHGIPTTSAGQDSATETALAVSESDLDPAHFLIRATQGHSIKSVDAASLMEKLSLDEEAKLPDTVVHGTFHAAWPAILASGGLRSMGRNQVHFATGPSVESVLAQGAQGAKEVTGDHGEKVISGMRRDAQVLIYIDLKKALAAGCPFWRSENGVILSEGMVVEGSSGIVPVEFFDVVVERKHGLGKIWEGGKEIQAMPEEKGEKEVNMATHRFDPNFTDNVVNAMGPKTNPRFRKLMTSLIRHVHDFARENEVTVDEWMAGVQLMNWAGQMSDDKRNEGQLVCDVIGLESLVDEITFKLAEEAEDAPTATAILGPFFRADTPYRKNGDNIVKGVADGEMAFMHGRVIDFTTKKPLAGATVEVWQAATNGLYEQQDPNQEEFNLRGKFKTDEEGRYNFYCLRPTPYPVPDDGMSHFLSRVTWSGRCLNADIC</sequence>
<dbReference type="InterPro" id="IPR015943">
    <property type="entry name" value="WD40/YVTN_repeat-like_dom_sf"/>
</dbReference>
<proteinExistence type="inferred from homology"/>
<feature type="domain" description="MIOS-like alpha-solenoid" evidence="14">
    <location>
        <begin position="478"/>
        <end position="708"/>
    </location>
</feature>
<dbReference type="SUPFAM" id="SSF50978">
    <property type="entry name" value="WD40 repeat-like"/>
    <property type="match status" value="1"/>
</dbReference>
<dbReference type="GO" id="GO:1904263">
    <property type="term" value="P:positive regulation of TORC1 signaling"/>
    <property type="evidence" value="ECO:0007669"/>
    <property type="project" value="TreeGrafter"/>
</dbReference>
<dbReference type="InterPro" id="IPR049092">
    <property type="entry name" value="MIOS_a-sol"/>
</dbReference>
<keyword evidence="8" id="KW-0408">Iron</keyword>
<feature type="domain" description="Catechol dioxygenase N-terminal" evidence="12">
    <location>
        <begin position="1277"/>
        <end position="1348"/>
    </location>
</feature>
<dbReference type="SUPFAM" id="SSF56399">
    <property type="entry name" value="ADP-ribosylation"/>
    <property type="match status" value="1"/>
</dbReference>
<accession>A0A5N6Y3F9</accession>
<feature type="domain" description="GATOR2 complex protein MIO zinc-ribbon like" evidence="13">
    <location>
        <begin position="834"/>
        <end position="950"/>
    </location>
</feature>
<dbReference type="InterPro" id="IPR036322">
    <property type="entry name" value="WD40_repeat_dom_sf"/>
</dbReference>
<dbReference type="InterPro" id="IPR042081">
    <property type="entry name" value="RNA_2'-PTrans_C"/>
</dbReference>
<dbReference type="SMART" id="SM00320">
    <property type="entry name" value="WD40"/>
    <property type="match status" value="4"/>
</dbReference>
<evidence type="ECO:0000256" key="6">
    <source>
        <dbReference type="ARBA" id="ARBA00022723"/>
    </source>
</evidence>
<dbReference type="Proteomes" id="UP000325558">
    <property type="component" value="Unassembled WGS sequence"/>
</dbReference>
<feature type="domain" description="Intradiol ring-cleavage dioxygenases" evidence="11">
    <location>
        <begin position="1360"/>
        <end position="1461"/>
    </location>
</feature>
<dbReference type="InterPro" id="IPR037593">
    <property type="entry name" value="MIOS/Sea4"/>
</dbReference>
<dbReference type="Pfam" id="PF17034">
    <property type="entry name" value="zinc_ribbon_16"/>
    <property type="match status" value="1"/>
</dbReference>
<evidence type="ECO:0000256" key="9">
    <source>
        <dbReference type="ARBA" id="ARBA00047949"/>
    </source>
</evidence>
<dbReference type="InterPro" id="IPR007535">
    <property type="entry name" value="Catechol_dOase_N"/>
</dbReference>
<organism evidence="15">
    <name type="scientific">Aspergillus arachidicola</name>
    <dbReference type="NCBI Taxonomy" id="656916"/>
    <lineage>
        <taxon>Eukaryota</taxon>
        <taxon>Fungi</taxon>
        <taxon>Dikarya</taxon>
        <taxon>Ascomycota</taxon>
        <taxon>Pezizomycotina</taxon>
        <taxon>Eurotiomycetes</taxon>
        <taxon>Eurotiomycetidae</taxon>
        <taxon>Eurotiales</taxon>
        <taxon>Aspergillaceae</taxon>
        <taxon>Aspergillus</taxon>
        <taxon>Aspergillus subgen. Circumdati</taxon>
    </lineage>
</organism>
<dbReference type="EC" id="2.7.1.160" evidence="4"/>
<keyword evidence="6" id="KW-0479">Metal-binding</keyword>
<evidence type="ECO:0000256" key="5">
    <source>
        <dbReference type="ARBA" id="ARBA00022574"/>
    </source>
</evidence>
<dbReference type="Pfam" id="PF21719">
    <property type="entry name" value="MIOS_a-sol"/>
    <property type="match status" value="1"/>
</dbReference>
<dbReference type="GO" id="GO:0005737">
    <property type="term" value="C:cytoplasm"/>
    <property type="evidence" value="ECO:0007669"/>
    <property type="project" value="TreeGrafter"/>
</dbReference>
<dbReference type="GO" id="GO:0000215">
    <property type="term" value="F:tRNA 2'-phosphotransferase activity"/>
    <property type="evidence" value="ECO:0007669"/>
    <property type="project" value="UniProtKB-EC"/>
</dbReference>
<dbReference type="EMBL" id="ML737152">
    <property type="protein sequence ID" value="KAE8339997.1"/>
    <property type="molecule type" value="Genomic_DNA"/>
</dbReference>
<evidence type="ECO:0000259" key="14">
    <source>
        <dbReference type="Pfam" id="PF21719"/>
    </source>
</evidence>
<evidence type="ECO:0000259" key="11">
    <source>
        <dbReference type="Pfam" id="PF00775"/>
    </source>
</evidence>
<protein>
    <recommendedName>
        <fullName evidence="4">2'-phosphotransferase</fullName>
        <ecNumber evidence="4">2.7.1.160</ecNumber>
    </recommendedName>
</protein>
<reference evidence="15" key="1">
    <citation type="submission" date="2019-04" db="EMBL/GenBank/DDBJ databases">
        <title>Friends and foes A comparative genomics study of 23 Aspergillus species from section Flavi.</title>
        <authorList>
            <consortium name="DOE Joint Genome Institute"/>
            <person name="Kjaerbolling I."/>
            <person name="Vesth T."/>
            <person name="Frisvad J.C."/>
            <person name="Nybo J.L."/>
            <person name="Theobald S."/>
            <person name="Kildgaard S."/>
            <person name="Isbrandt T."/>
            <person name="Kuo A."/>
            <person name="Sato A."/>
            <person name="Lyhne E.K."/>
            <person name="Kogle M.E."/>
            <person name="Wiebenga A."/>
            <person name="Kun R.S."/>
            <person name="Lubbers R.J."/>
            <person name="Makela M.R."/>
            <person name="Barry K."/>
            <person name="Chovatia M."/>
            <person name="Clum A."/>
            <person name="Daum C."/>
            <person name="Haridas S."/>
            <person name="He G."/>
            <person name="LaButti K."/>
            <person name="Lipzen A."/>
            <person name="Mondo S."/>
            <person name="Riley R."/>
            <person name="Salamov A."/>
            <person name="Simmons B.A."/>
            <person name="Magnuson J.K."/>
            <person name="Henrissat B."/>
            <person name="Mortensen U.H."/>
            <person name="Larsen T.O."/>
            <person name="Devries R.P."/>
            <person name="Grigoriev I.V."/>
            <person name="Machida M."/>
            <person name="Baker S.E."/>
            <person name="Andersen M.R."/>
        </authorList>
    </citation>
    <scope>NUCLEOTIDE SEQUENCE</scope>
    <source>
        <strain evidence="15">CBS 117612</strain>
    </source>
</reference>
<dbReference type="Gene3D" id="3.20.170.30">
    <property type="match status" value="1"/>
</dbReference>
<dbReference type="Pfam" id="PF01885">
    <property type="entry name" value="PTS_2-RNA"/>
    <property type="match status" value="1"/>
</dbReference>
<dbReference type="Gene3D" id="1.10.10.970">
    <property type="entry name" value="RNA 2'-phosphotransferase, Tpt1/KptA family, N-terminal domain"/>
    <property type="match status" value="1"/>
</dbReference>
<dbReference type="GO" id="GO:0009712">
    <property type="term" value="P:catechol-containing compound metabolic process"/>
    <property type="evidence" value="ECO:0007669"/>
    <property type="project" value="InterPro"/>
</dbReference>
<dbReference type="PANTHER" id="PTHR16453">
    <property type="entry name" value="WD40 DOMAIN-CONTAINING PROTEIN MIO FAMILY MEMBER"/>
    <property type="match status" value="1"/>
</dbReference>
<gene>
    <name evidence="15" type="ORF">BDV24DRAFT_152385</name>
</gene>
<evidence type="ECO:0000256" key="4">
    <source>
        <dbReference type="ARBA" id="ARBA00012007"/>
    </source>
</evidence>
<dbReference type="InterPro" id="IPR015889">
    <property type="entry name" value="Intradiol_dOase_core"/>
</dbReference>
<comment type="similarity">
    <text evidence="3">Belongs to the WD repeat mio family.</text>
</comment>
<evidence type="ECO:0000256" key="8">
    <source>
        <dbReference type="ARBA" id="ARBA00023004"/>
    </source>
</evidence>
<evidence type="ECO:0000256" key="2">
    <source>
        <dbReference type="ARBA" id="ARBA00003343"/>
    </source>
</evidence>
<dbReference type="Pfam" id="PF04444">
    <property type="entry name" value="Dioxygenase_N"/>
    <property type="match status" value="1"/>
</dbReference>
<dbReference type="Gene3D" id="2.130.10.10">
    <property type="entry name" value="YVTN repeat-like/Quinoprotein amine dehydrogenase"/>
    <property type="match status" value="1"/>
</dbReference>
<keyword evidence="5" id="KW-0853">WD repeat</keyword>
<evidence type="ECO:0000256" key="1">
    <source>
        <dbReference type="ARBA" id="ARBA00001965"/>
    </source>
</evidence>
<feature type="compositionally biased region" description="Polar residues" evidence="10">
    <location>
        <begin position="1052"/>
        <end position="1063"/>
    </location>
</feature>
<dbReference type="InterPro" id="IPR031488">
    <property type="entry name" value="Zn_ribbon_mio"/>
</dbReference>
<dbReference type="InterPro" id="IPR002745">
    <property type="entry name" value="Ptrans_KptA/Tpt1"/>
</dbReference>
<evidence type="ECO:0000259" key="12">
    <source>
        <dbReference type="Pfam" id="PF04444"/>
    </source>
</evidence>
<evidence type="ECO:0000256" key="10">
    <source>
        <dbReference type="SAM" id="MobiDB-lite"/>
    </source>
</evidence>
<name>A0A5N6Y3F9_9EURO</name>
<comment type="catalytic activity">
    <reaction evidence="9">
        <text>2'-phospho-[ligated tRNA] + NAD(+) = mature tRNA + ADP-alpha-D-ribose 1'',2''-cyclic phosphate + nicotinamide</text>
        <dbReference type="Rhea" id="RHEA:23324"/>
        <dbReference type="Rhea" id="RHEA-COMP:11106"/>
        <dbReference type="Rhea" id="RHEA-COMP:11107"/>
        <dbReference type="ChEBI" id="CHEBI:17154"/>
        <dbReference type="ChEBI" id="CHEBI:57540"/>
        <dbReference type="ChEBI" id="CHEBI:76596"/>
        <dbReference type="ChEBI" id="CHEBI:82883"/>
        <dbReference type="ChEBI" id="CHEBI:85027"/>
        <dbReference type="EC" id="2.7.1.160"/>
    </reaction>
</comment>
<evidence type="ECO:0000313" key="15">
    <source>
        <dbReference type="EMBL" id="KAE8339997.1"/>
    </source>
</evidence>
<dbReference type="GO" id="GO:0018576">
    <property type="term" value="F:catechol 1,2-dioxygenase activity"/>
    <property type="evidence" value="ECO:0007669"/>
    <property type="project" value="InterPro"/>
</dbReference>
<feature type="region of interest" description="Disordered" evidence="10">
    <location>
        <begin position="845"/>
        <end position="865"/>
    </location>
</feature>
<evidence type="ECO:0000256" key="7">
    <source>
        <dbReference type="ARBA" id="ARBA00022737"/>
    </source>
</evidence>
<dbReference type="Pfam" id="PF00775">
    <property type="entry name" value="Dioxygenase_C"/>
    <property type="match status" value="1"/>
</dbReference>
<dbReference type="InterPro" id="IPR001680">
    <property type="entry name" value="WD40_rpt"/>
</dbReference>
<evidence type="ECO:0000256" key="3">
    <source>
        <dbReference type="ARBA" id="ARBA00009713"/>
    </source>
</evidence>
<dbReference type="SUPFAM" id="SSF49482">
    <property type="entry name" value="Aromatic compound dioxygenase"/>
    <property type="match status" value="1"/>
</dbReference>
<dbReference type="InterPro" id="IPR000627">
    <property type="entry name" value="Intradiol_dOase_C"/>
</dbReference>
<keyword evidence="7" id="KW-0677">Repeat</keyword>
<comment type="function">
    <text evidence="2">Catalyzes the last step of tRNA splicing, the transfer of the splice junction 2'-phosphate from ligated tRNA to NAD to produce ADP-ribose 1''-2'' cyclic phosphate.</text>
</comment>
<feature type="compositionally biased region" description="Polar residues" evidence="10">
    <location>
        <begin position="845"/>
        <end position="856"/>
    </location>
</feature>
<dbReference type="OrthoDB" id="341486at2759"/>
<dbReference type="FunFam" id="2.130.10.10:FF:001167">
    <property type="entry name" value="Uncharacterized protein"/>
    <property type="match status" value="1"/>
</dbReference>